<keyword evidence="1" id="KW-0732">Signal</keyword>
<feature type="non-terminal residue" evidence="2">
    <location>
        <position position="134"/>
    </location>
</feature>
<protein>
    <submittedName>
        <fullName evidence="2">Uncharacterized protein</fullName>
    </submittedName>
</protein>
<dbReference type="Proteomes" id="UP000318296">
    <property type="component" value="Unassembled WGS sequence"/>
</dbReference>
<proteinExistence type="predicted"/>
<name>A0A554LFM4_9BACT</name>
<reference evidence="2 3" key="1">
    <citation type="submission" date="2017-07" db="EMBL/GenBank/DDBJ databases">
        <title>Mechanisms for carbon and nitrogen cycling indicate functional differentiation within the Candidate Phyla Radiation.</title>
        <authorList>
            <person name="Danczak R.E."/>
            <person name="Johnston M.D."/>
            <person name="Kenah C."/>
            <person name="Slattery M."/>
            <person name="Wrighton K.C."/>
            <person name="Wilkins M.J."/>
        </authorList>
    </citation>
    <scope>NUCLEOTIDE SEQUENCE [LARGE SCALE GENOMIC DNA]</scope>
    <source>
        <strain evidence="2">Licking1014_96</strain>
    </source>
</reference>
<organism evidence="2 3">
    <name type="scientific">Candidatus Berkelbacteria bacterium Licking1014_96</name>
    <dbReference type="NCBI Taxonomy" id="2017149"/>
    <lineage>
        <taxon>Bacteria</taxon>
        <taxon>Candidatus Berkelbacteria</taxon>
    </lineage>
</organism>
<evidence type="ECO:0000256" key="1">
    <source>
        <dbReference type="SAM" id="SignalP"/>
    </source>
</evidence>
<evidence type="ECO:0000313" key="3">
    <source>
        <dbReference type="Proteomes" id="UP000318296"/>
    </source>
</evidence>
<gene>
    <name evidence="2" type="ORF">CEN92_209</name>
</gene>
<evidence type="ECO:0000313" key="2">
    <source>
        <dbReference type="EMBL" id="TSC91691.1"/>
    </source>
</evidence>
<dbReference type="AlphaFoldDB" id="A0A554LFM4"/>
<comment type="caution">
    <text evidence="2">The sequence shown here is derived from an EMBL/GenBank/DDBJ whole genome shotgun (WGS) entry which is preliminary data.</text>
</comment>
<accession>A0A554LFM4</accession>
<dbReference type="EMBL" id="VMGH01000029">
    <property type="protein sequence ID" value="TSC91691.1"/>
    <property type="molecule type" value="Genomic_DNA"/>
</dbReference>
<feature type="signal peptide" evidence="1">
    <location>
        <begin position="1"/>
        <end position="22"/>
    </location>
</feature>
<sequence>MKKIIFCFLFFLLVAVPAIALALGESQVQVPSIYIQSSALPVAPATVNFPLKFTVNGSASELKDIKMIKLSVQSICLGTIAYSLQQGDFRPEAQDYKDGKIEGSLNYQPTQNNSCVGKRNIYLYFCSQADNNCL</sequence>
<feature type="chain" id="PRO_5021724868" evidence="1">
    <location>
        <begin position="23"/>
        <end position="134"/>
    </location>
</feature>